<dbReference type="GO" id="GO:0000287">
    <property type="term" value="F:magnesium ion binding"/>
    <property type="evidence" value="ECO:0007669"/>
    <property type="project" value="UniProtKB-UniRule"/>
</dbReference>
<feature type="binding site" evidence="10">
    <location>
        <position position="368"/>
    </location>
    <ligand>
        <name>(2R)-2-phosphoglycerate</name>
        <dbReference type="ChEBI" id="CHEBI:58289"/>
    </ligand>
</feature>
<dbReference type="InterPro" id="IPR000941">
    <property type="entry name" value="Enolase"/>
</dbReference>
<evidence type="ECO:0000313" key="16">
    <source>
        <dbReference type="EMBL" id="AFH98860.1"/>
    </source>
</evidence>
<feature type="active site" description="Proton donor" evidence="10 11">
    <location>
        <position position="205"/>
    </location>
</feature>
<feature type="binding site" evidence="12">
    <location>
        <position position="155"/>
    </location>
    <ligand>
        <name>substrate</name>
    </ligand>
</feature>
<dbReference type="InterPro" id="IPR020810">
    <property type="entry name" value="Enolase_C"/>
</dbReference>
<dbReference type="AlphaFoldDB" id="A0A0E0WC04"/>
<name>A0A0E0WC04_HELPX</name>
<dbReference type="Gene3D" id="3.20.20.120">
    <property type="entry name" value="Enolase-like C-terminal domain"/>
    <property type="match status" value="1"/>
</dbReference>
<comment type="cofactor">
    <cofactor evidence="10">
        <name>Mg(2+)</name>
        <dbReference type="ChEBI" id="CHEBI:18420"/>
    </cofactor>
    <text evidence="10">Binds a second Mg(2+) ion via substrate during catalysis.</text>
</comment>
<keyword evidence="5 10" id="KW-0964">Secreted</keyword>
<keyword evidence="8 10" id="KW-0456">Lyase</keyword>
<comment type="catalytic activity">
    <reaction evidence="10">
        <text>(2R)-2-phosphoglycerate = phosphoenolpyruvate + H2O</text>
        <dbReference type="Rhea" id="RHEA:10164"/>
        <dbReference type="ChEBI" id="CHEBI:15377"/>
        <dbReference type="ChEBI" id="CHEBI:58289"/>
        <dbReference type="ChEBI" id="CHEBI:58702"/>
        <dbReference type="EC" id="4.2.1.11"/>
    </reaction>
</comment>
<dbReference type="SMART" id="SM01192">
    <property type="entry name" value="Enolase_C"/>
    <property type="match status" value="1"/>
</dbReference>
<dbReference type="PANTHER" id="PTHR11902:SF1">
    <property type="entry name" value="ENOLASE"/>
    <property type="match status" value="1"/>
</dbReference>
<evidence type="ECO:0000256" key="3">
    <source>
        <dbReference type="ARBA" id="ARBA00012058"/>
    </source>
</evidence>
<comment type="similarity">
    <text evidence="2 10">Belongs to the enolase family.</text>
</comment>
<dbReference type="GO" id="GO:0009986">
    <property type="term" value="C:cell surface"/>
    <property type="evidence" value="ECO:0007669"/>
    <property type="project" value="UniProtKB-SubCell"/>
</dbReference>
<proteinExistence type="inferred from homology"/>
<protein>
    <recommendedName>
        <fullName evidence="4 10">Enolase</fullName>
        <ecNumber evidence="3 10">4.2.1.11</ecNumber>
    </recommendedName>
    <alternativeName>
        <fullName evidence="10">2-phospho-D-glycerate hydro-lyase</fullName>
    </alternativeName>
    <alternativeName>
        <fullName evidence="10">2-phosphoglycerate dehydratase</fullName>
    </alternativeName>
</protein>
<dbReference type="EC" id="4.2.1.11" evidence="3 10"/>
<feature type="binding site" evidence="12">
    <location>
        <position position="389"/>
    </location>
    <ligand>
        <name>substrate</name>
    </ligand>
</feature>
<dbReference type="PIRSF" id="PIRSF001400">
    <property type="entry name" value="Enolase"/>
    <property type="match status" value="1"/>
</dbReference>
<dbReference type="Pfam" id="PF03952">
    <property type="entry name" value="Enolase_N"/>
    <property type="match status" value="1"/>
</dbReference>
<feature type="binding site" evidence="10">
    <location>
        <position position="367"/>
    </location>
    <ligand>
        <name>(2R)-2-phosphoglycerate</name>
        <dbReference type="ChEBI" id="CHEBI:58289"/>
    </ligand>
</feature>
<dbReference type="HAMAP" id="MF_00318">
    <property type="entry name" value="Enolase"/>
    <property type="match status" value="1"/>
</dbReference>
<evidence type="ECO:0000313" key="17">
    <source>
        <dbReference type="Proteomes" id="UP000005007"/>
    </source>
</evidence>
<dbReference type="EMBL" id="CP003473">
    <property type="protein sequence ID" value="AFH98860.1"/>
    <property type="molecule type" value="Genomic_DNA"/>
</dbReference>
<accession>A0A0E0WC04</accession>
<feature type="binding site" evidence="10 13">
    <location>
        <position position="242"/>
    </location>
    <ligand>
        <name>Mg(2+)</name>
        <dbReference type="ChEBI" id="CHEBI:18420"/>
    </ligand>
</feature>
<evidence type="ECO:0000256" key="5">
    <source>
        <dbReference type="ARBA" id="ARBA00022525"/>
    </source>
</evidence>
<evidence type="ECO:0000256" key="1">
    <source>
        <dbReference type="ARBA" id="ARBA00005031"/>
    </source>
</evidence>
<evidence type="ECO:0000256" key="8">
    <source>
        <dbReference type="ARBA" id="ARBA00023239"/>
    </source>
</evidence>
<dbReference type="PATRIC" id="fig|1163741.3.peg.154"/>
<comment type="cofactor">
    <cofactor evidence="13">
        <name>Mg(2+)</name>
        <dbReference type="ChEBI" id="CHEBI:18420"/>
    </cofactor>
    <text evidence="13">Mg(2+) is required for catalysis and for stabilizing the dimer.</text>
</comment>
<gene>
    <name evidence="10 16" type="primary">eno</name>
    <name evidence="16" type="ORF">HPSH169_00750</name>
</gene>
<dbReference type="InterPro" id="IPR020811">
    <property type="entry name" value="Enolase_N"/>
</dbReference>
<dbReference type="CDD" id="cd03313">
    <property type="entry name" value="enolase"/>
    <property type="match status" value="1"/>
</dbReference>
<feature type="active site" description="Proton acceptor" evidence="10 11">
    <location>
        <position position="338"/>
    </location>
</feature>
<dbReference type="SFLD" id="SFLDG00178">
    <property type="entry name" value="enolase"/>
    <property type="match status" value="1"/>
</dbReference>
<dbReference type="SMART" id="SM01193">
    <property type="entry name" value="Enolase_N"/>
    <property type="match status" value="1"/>
</dbReference>
<dbReference type="SUPFAM" id="SSF54826">
    <property type="entry name" value="Enolase N-terminal domain-like"/>
    <property type="match status" value="1"/>
</dbReference>
<evidence type="ECO:0000256" key="12">
    <source>
        <dbReference type="PIRSR" id="PIRSR001400-2"/>
    </source>
</evidence>
<keyword evidence="10" id="KW-0963">Cytoplasm</keyword>
<dbReference type="Gene3D" id="3.30.390.10">
    <property type="entry name" value="Enolase-like, N-terminal domain"/>
    <property type="match status" value="1"/>
</dbReference>
<evidence type="ECO:0000256" key="11">
    <source>
        <dbReference type="PIRSR" id="PIRSR001400-1"/>
    </source>
</evidence>
<evidence type="ECO:0000256" key="4">
    <source>
        <dbReference type="ARBA" id="ARBA00017068"/>
    </source>
</evidence>
<sequence>MLTIKDIHALEVMDSRGNPTIQASVILSDNTKASAIVPSGASTGKREALELRDNDKTRFLGKGVLRACENVNSVIKHHLIGLEAINQAFVDERLRALDGTPNYANLGANAVLGVSMALARASAKALNLPLYRYLGGANALTLPVPMLNIINGGTHANNSIDFQEYMIMPLGFESFREALRASAEVYHTLKKLLDGKNQLTSVGDEGGFAPNFNNNVEPLEVISQAIEKAGYKLGEEIVLALDVASSELVDENFNYHLKGENKILDSHELVAYYKELVAKYPIVSIEDGLSEDDWEGWAFLSKELGRQIQLVGDDLFVTNASLLQKGIEKNIANAILIKPNQIGTISETLETIRLAKHHAYQCVMSHRSGESEDGFIADFAVALNTGEIKTGSTARSERIAKYNRLLEIEHELKGGIYIGKELFKHG</sequence>
<dbReference type="GO" id="GO:0004634">
    <property type="term" value="F:phosphopyruvate hydratase activity"/>
    <property type="evidence" value="ECO:0007669"/>
    <property type="project" value="UniProtKB-UniRule"/>
</dbReference>
<evidence type="ECO:0000256" key="2">
    <source>
        <dbReference type="ARBA" id="ARBA00009604"/>
    </source>
</evidence>
<dbReference type="UniPathway" id="UPA00109">
    <property type="reaction ID" value="UER00187"/>
</dbReference>
<dbReference type="HOGENOM" id="CLU_031223_2_1_7"/>
<dbReference type="Proteomes" id="UP000005007">
    <property type="component" value="Chromosome"/>
</dbReference>
<evidence type="ECO:0000256" key="7">
    <source>
        <dbReference type="ARBA" id="ARBA00023152"/>
    </source>
</evidence>
<feature type="binding site" evidence="10">
    <location>
        <position position="163"/>
    </location>
    <ligand>
        <name>(2R)-2-phosphoglycerate</name>
        <dbReference type="ChEBI" id="CHEBI:58289"/>
    </ligand>
</feature>
<dbReference type="NCBIfam" id="TIGR01060">
    <property type="entry name" value="eno"/>
    <property type="match status" value="1"/>
</dbReference>
<feature type="binding site" evidence="10">
    <location>
        <position position="389"/>
    </location>
    <ligand>
        <name>(2R)-2-phosphoglycerate</name>
        <dbReference type="ChEBI" id="CHEBI:58289"/>
    </ligand>
</feature>
<dbReference type="InterPro" id="IPR036849">
    <property type="entry name" value="Enolase-like_C_sf"/>
</dbReference>
<dbReference type="Pfam" id="PF00113">
    <property type="entry name" value="Enolase_C"/>
    <property type="match status" value="1"/>
</dbReference>
<comment type="subcellular location">
    <subcellularLocation>
        <location evidence="10">Cytoplasm</location>
    </subcellularLocation>
    <subcellularLocation>
        <location evidence="10">Secreted</location>
    </subcellularLocation>
    <subcellularLocation>
        <location evidence="10">Cell surface</location>
    </subcellularLocation>
    <text evidence="10">Fractions of enolase are present in both the cytoplasm and on the cell surface.</text>
</comment>
<dbReference type="PRINTS" id="PR00148">
    <property type="entry name" value="ENOLASE"/>
</dbReference>
<comment type="pathway">
    <text evidence="1 10">Carbohydrate degradation; glycolysis; pyruvate from D-glyceraldehyde 3-phosphate: step 4/5.</text>
</comment>
<dbReference type="SFLD" id="SFLDS00001">
    <property type="entry name" value="Enolase"/>
    <property type="match status" value="1"/>
</dbReference>
<evidence type="ECO:0000256" key="13">
    <source>
        <dbReference type="PIRSR" id="PIRSR001400-3"/>
    </source>
</evidence>
<feature type="binding site" evidence="12">
    <location>
        <position position="164"/>
    </location>
    <ligand>
        <name>substrate</name>
    </ligand>
</feature>
<dbReference type="GO" id="GO:0000015">
    <property type="term" value="C:phosphopyruvate hydratase complex"/>
    <property type="evidence" value="ECO:0007669"/>
    <property type="project" value="InterPro"/>
</dbReference>
<dbReference type="GO" id="GO:0006096">
    <property type="term" value="P:glycolytic process"/>
    <property type="evidence" value="ECO:0007669"/>
    <property type="project" value="UniProtKB-UniRule"/>
</dbReference>
<dbReference type="KEGG" id="hhq:HPSH169_00750"/>
<feature type="binding site" evidence="10 13">
    <location>
        <position position="313"/>
    </location>
    <ligand>
        <name>Mg(2+)</name>
        <dbReference type="ChEBI" id="CHEBI:18420"/>
    </ligand>
</feature>
<dbReference type="InterPro" id="IPR029017">
    <property type="entry name" value="Enolase-like_N"/>
</dbReference>
<dbReference type="SUPFAM" id="SSF51604">
    <property type="entry name" value="Enolase C-terminal domain-like"/>
    <property type="match status" value="1"/>
</dbReference>
<dbReference type="PANTHER" id="PTHR11902">
    <property type="entry name" value="ENOLASE"/>
    <property type="match status" value="1"/>
</dbReference>
<evidence type="ECO:0000256" key="10">
    <source>
        <dbReference type="HAMAP-Rule" id="MF_00318"/>
    </source>
</evidence>
<feature type="binding site" evidence="12">
    <location>
        <begin position="365"/>
        <end position="368"/>
    </location>
    <ligand>
        <name>substrate</name>
    </ligand>
</feature>
<dbReference type="PROSITE" id="PS00164">
    <property type="entry name" value="ENOLASE"/>
    <property type="match status" value="1"/>
</dbReference>
<evidence type="ECO:0000256" key="6">
    <source>
        <dbReference type="ARBA" id="ARBA00022842"/>
    </source>
</evidence>
<evidence type="ECO:0000256" key="9">
    <source>
        <dbReference type="ARBA" id="ARBA00045763"/>
    </source>
</evidence>
<feature type="binding site" evidence="10">
    <location>
        <position position="338"/>
    </location>
    <ligand>
        <name>(2R)-2-phosphoglycerate</name>
        <dbReference type="ChEBI" id="CHEBI:58289"/>
    </ligand>
</feature>
<reference evidence="16 17" key="1">
    <citation type="submission" date="2012-04" db="EMBL/GenBank/DDBJ databases">
        <authorList>
            <person name="Kersulyte D."/>
            <person name="Cabrera L."/>
            <person name="Pacheco R."/>
            <person name="Herrera P."/>
            <person name="Rodriguez C."/>
            <person name="Gilman R.H."/>
            <person name="Berg D.E."/>
        </authorList>
    </citation>
    <scope>NUCLEOTIDE SEQUENCE [LARGE SCALE GENOMIC DNA]</scope>
    <source>
        <strain evidence="16 17">Shi169</strain>
    </source>
</reference>
<feature type="binding site" evidence="12">
    <location>
        <position position="313"/>
    </location>
    <ligand>
        <name>substrate</name>
    </ligand>
</feature>
<dbReference type="GO" id="GO:0005576">
    <property type="term" value="C:extracellular region"/>
    <property type="evidence" value="ECO:0007669"/>
    <property type="project" value="UniProtKB-SubCell"/>
</dbReference>
<keyword evidence="10 13" id="KW-0479">Metal-binding</keyword>
<organism evidence="16 17">
    <name type="scientific">Helicobacter pylori Shi169</name>
    <dbReference type="NCBI Taxonomy" id="1163741"/>
    <lineage>
        <taxon>Bacteria</taxon>
        <taxon>Pseudomonadati</taxon>
        <taxon>Campylobacterota</taxon>
        <taxon>Epsilonproteobacteria</taxon>
        <taxon>Campylobacterales</taxon>
        <taxon>Helicobacteraceae</taxon>
        <taxon>Helicobacter</taxon>
    </lineage>
</organism>
<feature type="domain" description="Enolase N-terminal" evidence="15">
    <location>
        <begin position="4"/>
        <end position="134"/>
    </location>
</feature>
<comment type="function">
    <text evidence="9 10">Catalyzes the reversible conversion of 2-phosphoglycerate (2-PG) into phosphoenolpyruvate (PEP). It is essential for the degradation of carbohydrates via glycolysis.</text>
</comment>
<keyword evidence="6 10" id="KW-0460">Magnesium</keyword>
<dbReference type="SFLD" id="SFLDF00002">
    <property type="entry name" value="enolase"/>
    <property type="match status" value="1"/>
</dbReference>
<dbReference type="InterPro" id="IPR020809">
    <property type="entry name" value="Enolase_CS"/>
</dbReference>
<evidence type="ECO:0000259" key="15">
    <source>
        <dbReference type="SMART" id="SM01193"/>
    </source>
</evidence>
<evidence type="ECO:0000259" key="14">
    <source>
        <dbReference type="SMART" id="SM01192"/>
    </source>
</evidence>
<dbReference type="RefSeq" id="WP_000955640.1">
    <property type="nucleotide sequence ID" value="NC_017740.1"/>
</dbReference>
<feature type="binding site" evidence="10 13">
    <location>
        <position position="286"/>
    </location>
    <ligand>
        <name>Mg(2+)</name>
        <dbReference type="ChEBI" id="CHEBI:18420"/>
    </ligand>
</feature>
<feature type="domain" description="Enolase C-terminal TIM barrel" evidence="14">
    <location>
        <begin position="139"/>
        <end position="425"/>
    </location>
</feature>
<feature type="binding site" evidence="12">
    <location>
        <position position="286"/>
    </location>
    <ligand>
        <name>substrate</name>
    </ligand>
</feature>
<keyword evidence="7 10" id="KW-0324">Glycolysis</keyword>